<accession>M0ZQI1</accession>
<dbReference type="AlphaFoldDB" id="M0ZQI1"/>
<proteinExistence type="predicted"/>
<name>M0ZQI1_SOLTU</name>
<evidence type="ECO:0000313" key="1">
    <source>
        <dbReference type="EnsemblPlants" id="PGSC0003DMT400005868"/>
    </source>
</evidence>
<dbReference type="HOGENOM" id="CLU_2872037_0_0_1"/>
<keyword evidence="2" id="KW-1185">Reference proteome</keyword>
<sequence length="64" mass="7593">MKGTNQLCRILISNEDPLIQLSTRTQQNSKYREAFMFTEKLNSIFKSREQYIFFSIQVLSKVKT</sequence>
<organism evidence="1 2">
    <name type="scientific">Solanum tuberosum</name>
    <name type="common">Potato</name>
    <dbReference type="NCBI Taxonomy" id="4113"/>
    <lineage>
        <taxon>Eukaryota</taxon>
        <taxon>Viridiplantae</taxon>
        <taxon>Streptophyta</taxon>
        <taxon>Embryophyta</taxon>
        <taxon>Tracheophyta</taxon>
        <taxon>Spermatophyta</taxon>
        <taxon>Magnoliopsida</taxon>
        <taxon>eudicotyledons</taxon>
        <taxon>Gunneridae</taxon>
        <taxon>Pentapetalae</taxon>
        <taxon>asterids</taxon>
        <taxon>lamiids</taxon>
        <taxon>Solanales</taxon>
        <taxon>Solanaceae</taxon>
        <taxon>Solanoideae</taxon>
        <taxon>Solaneae</taxon>
        <taxon>Solanum</taxon>
    </lineage>
</organism>
<dbReference type="Gramene" id="PGSC0003DMT400005868">
    <property type="protein sequence ID" value="PGSC0003DMT400005868"/>
    <property type="gene ID" value="PGSC0003DMG402002283"/>
</dbReference>
<dbReference type="InParanoid" id="M0ZQI1"/>
<dbReference type="Proteomes" id="UP000011115">
    <property type="component" value="Unassembled WGS sequence"/>
</dbReference>
<dbReference type="PaxDb" id="4113-PGSC0003DMT400005868"/>
<evidence type="ECO:0000313" key="2">
    <source>
        <dbReference type="Proteomes" id="UP000011115"/>
    </source>
</evidence>
<reference evidence="1" key="2">
    <citation type="submission" date="2015-06" db="UniProtKB">
        <authorList>
            <consortium name="EnsemblPlants"/>
        </authorList>
    </citation>
    <scope>IDENTIFICATION</scope>
    <source>
        <strain evidence="1">DM1-3 516 R44</strain>
    </source>
</reference>
<protein>
    <submittedName>
        <fullName evidence="1">Uncharacterized protein</fullName>
    </submittedName>
</protein>
<dbReference type="EnsemblPlants" id="PGSC0003DMT400005868">
    <property type="protein sequence ID" value="PGSC0003DMT400005868"/>
    <property type="gene ID" value="PGSC0003DMG402002283"/>
</dbReference>
<reference evidence="2" key="1">
    <citation type="journal article" date="2011" name="Nature">
        <title>Genome sequence and analysis of the tuber crop potato.</title>
        <authorList>
            <consortium name="The Potato Genome Sequencing Consortium"/>
        </authorList>
    </citation>
    <scope>NUCLEOTIDE SEQUENCE [LARGE SCALE GENOMIC DNA]</scope>
    <source>
        <strain evidence="2">cv. DM1-3 516 R44</strain>
    </source>
</reference>